<dbReference type="Gene3D" id="1.25.40.20">
    <property type="entry name" value="Ankyrin repeat-containing domain"/>
    <property type="match status" value="1"/>
</dbReference>
<dbReference type="SUPFAM" id="SSF48403">
    <property type="entry name" value="Ankyrin repeat"/>
    <property type="match status" value="1"/>
</dbReference>
<protein>
    <submittedName>
        <fullName evidence="4">Uncharacterized protein</fullName>
    </submittedName>
</protein>
<keyword evidence="5" id="KW-1185">Reference proteome</keyword>
<proteinExistence type="predicted"/>
<dbReference type="GO" id="GO:0003779">
    <property type="term" value="F:actin binding"/>
    <property type="evidence" value="ECO:0007669"/>
    <property type="project" value="InterPro"/>
</dbReference>
<evidence type="ECO:0000256" key="3">
    <source>
        <dbReference type="PROSITE-ProRule" id="PRU00023"/>
    </source>
</evidence>
<dbReference type="PANTHER" id="PTHR24129:SF2">
    <property type="entry name" value="DUF3447 DOMAIN-CONTAINING PROTEIN"/>
    <property type="match status" value="1"/>
</dbReference>
<accession>A0A8C4T9S4</accession>
<dbReference type="Pfam" id="PF13637">
    <property type="entry name" value="Ank_4"/>
    <property type="match status" value="1"/>
</dbReference>
<dbReference type="PANTHER" id="PTHR24129">
    <property type="entry name" value="ANKYCORBIN"/>
    <property type="match status" value="1"/>
</dbReference>
<dbReference type="GeneTree" id="ENSGT00940000159237"/>
<evidence type="ECO:0000313" key="5">
    <source>
        <dbReference type="Proteomes" id="UP000694620"/>
    </source>
</evidence>
<keyword evidence="3" id="KW-0040">ANK repeat</keyword>
<dbReference type="InterPro" id="IPR042420">
    <property type="entry name" value="RAI14/UACA"/>
</dbReference>
<dbReference type="InterPro" id="IPR002110">
    <property type="entry name" value="Ankyrin_rpt"/>
</dbReference>
<keyword evidence="2" id="KW-0175">Coiled coil</keyword>
<dbReference type="Ensembl" id="ENSECRT00000029807.1">
    <property type="protein sequence ID" value="ENSECRP00000029191.1"/>
    <property type="gene ID" value="ENSECRG00000019776.1"/>
</dbReference>
<dbReference type="PROSITE" id="PS50088">
    <property type="entry name" value="ANK_REPEAT"/>
    <property type="match status" value="2"/>
</dbReference>
<keyword evidence="1" id="KW-0677">Repeat</keyword>
<reference evidence="4" key="2">
    <citation type="submission" date="2025-08" db="UniProtKB">
        <authorList>
            <consortium name="Ensembl"/>
        </authorList>
    </citation>
    <scope>IDENTIFICATION</scope>
</reference>
<reference evidence="4" key="1">
    <citation type="submission" date="2021-06" db="EMBL/GenBank/DDBJ databases">
        <authorList>
            <consortium name="Wellcome Sanger Institute Data Sharing"/>
        </authorList>
    </citation>
    <scope>NUCLEOTIDE SEQUENCE [LARGE SCALE GENOMIC DNA]</scope>
</reference>
<dbReference type="Proteomes" id="UP000694620">
    <property type="component" value="Chromosome 12"/>
</dbReference>
<name>A0A8C4T9S4_ERPCA</name>
<dbReference type="AlphaFoldDB" id="A0A8C4T9S4"/>
<dbReference type="SMART" id="SM00248">
    <property type="entry name" value="ANK"/>
    <property type="match status" value="2"/>
</dbReference>
<organism evidence="4 5">
    <name type="scientific">Erpetoichthys calabaricus</name>
    <name type="common">Rope fish</name>
    <name type="synonym">Calamoichthys calabaricus</name>
    <dbReference type="NCBI Taxonomy" id="27687"/>
    <lineage>
        <taxon>Eukaryota</taxon>
        <taxon>Metazoa</taxon>
        <taxon>Chordata</taxon>
        <taxon>Craniata</taxon>
        <taxon>Vertebrata</taxon>
        <taxon>Euteleostomi</taxon>
        <taxon>Actinopterygii</taxon>
        <taxon>Polypteriformes</taxon>
        <taxon>Polypteridae</taxon>
        <taxon>Erpetoichthys</taxon>
    </lineage>
</organism>
<dbReference type="PROSITE" id="PS50297">
    <property type="entry name" value="ANK_REP_REGION"/>
    <property type="match status" value="2"/>
</dbReference>
<dbReference type="InterPro" id="IPR036770">
    <property type="entry name" value="Ankyrin_rpt-contain_sf"/>
</dbReference>
<feature type="repeat" description="ANK" evidence="3">
    <location>
        <begin position="89"/>
        <end position="111"/>
    </location>
</feature>
<reference evidence="4" key="3">
    <citation type="submission" date="2025-09" db="UniProtKB">
        <authorList>
            <consortium name="Ensembl"/>
        </authorList>
    </citation>
    <scope>IDENTIFICATION</scope>
</reference>
<evidence type="ECO:0000256" key="1">
    <source>
        <dbReference type="ARBA" id="ARBA00022737"/>
    </source>
</evidence>
<feature type="repeat" description="ANK" evidence="3">
    <location>
        <begin position="56"/>
        <end position="88"/>
    </location>
</feature>
<evidence type="ECO:0000313" key="4">
    <source>
        <dbReference type="Ensembl" id="ENSECRP00000029191.1"/>
    </source>
</evidence>
<sequence length="146" mass="16086">MKQLRGMMKKFKSLKTSHDWSKNDEKLLQAAEANNVDRLSNLLIKKGLNPLKLDPEGKSAFHVCAMRGSIDCLEILLSHGVDVTVLDGAGLSTLHLAAKYGHPECVKRLLQSSPVDLTDTYGRTALHHAGTNYTIISVMWLLLGYG</sequence>
<evidence type="ECO:0000256" key="2">
    <source>
        <dbReference type="ARBA" id="ARBA00023054"/>
    </source>
</evidence>